<feature type="transmembrane region" description="Helical" evidence="1">
    <location>
        <begin position="121"/>
        <end position="140"/>
    </location>
</feature>
<dbReference type="GO" id="GO:0005886">
    <property type="term" value="C:plasma membrane"/>
    <property type="evidence" value="ECO:0007669"/>
    <property type="project" value="TreeGrafter"/>
</dbReference>
<keyword evidence="1" id="KW-0812">Transmembrane</keyword>
<evidence type="ECO:0000313" key="3">
    <source>
        <dbReference type="Proteomes" id="UP000662873"/>
    </source>
</evidence>
<evidence type="ECO:0000313" key="2">
    <source>
        <dbReference type="EMBL" id="BBO23535.1"/>
    </source>
</evidence>
<dbReference type="Proteomes" id="UP000662873">
    <property type="component" value="Chromosome"/>
</dbReference>
<reference evidence="2" key="1">
    <citation type="journal article" name="DNA Res.">
        <title>The physiological potential of anammox bacteria as revealed by their core genome structure.</title>
        <authorList>
            <person name="Okubo T."/>
            <person name="Toyoda A."/>
            <person name="Fukuhara K."/>
            <person name="Uchiyama I."/>
            <person name="Harigaya Y."/>
            <person name="Kuroiwa M."/>
            <person name="Suzuki T."/>
            <person name="Murakami Y."/>
            <person name="Suwa Y."/>
            <person name="Takami H."/>
        </authorList>
    </citation>
    <scope>NUCLEOTIDE SEQUENCE</scope>
    <source>
        <strain evidence="2">317325-2</strain>
    </source>
</reference>
<feature type="transmembrane region" description="Helical" evidence="1">
    <location>
        <begin position="97"/>
        <end position="115"/>
    </location>
</feature>
<organism evidence="2 3">
    <name type="scientific">Candidatus Nitrosymbiomonas proteolyticus</name>
    <dbReference type="NCBI Taxonomy" id="2608984"/>
    <lineage>
        <taxon>Bacteria</taxon>
        <taxon>Bacillati</taxon>
        <taxon>Armatimonadota</taxon>
        <taxon>Armatimonadota incertae sedis</taxon>
        <taxon>Candidatus Nitrosymbiomonas</taxon>
    </lineage>
</organism>
<dbReference type="PANTHER" id="PTHR35813:SF1">
    <property type="entry name" value="INNER MEMBRANE PROTEIN YBAN"/>
    <property type="match status" value="1"/>
</dbReference>
<evidence type="ECO:0008006" key="4">
    <source>
        <dbReference type="Google" id="ProtNLM"/>
    </source>
</evidence>
<dbReference type="EMBL" id="AP021858">
    <property type="protein sequence ID" value="BBO23535.1"/>
    <property type="molecule type" value="Genomic_DNA"/>
</dbReference>
<gene>
    <name evidence="2" type="ORF">NPRO_11300</name>
</gene>
<keyword evidence="1" id="KW-0472">Membrane</keyword>
<accession>A0A809RGD8</accession>
<proteinExistence type="predicted"/>
<protein>
    <recommendedName>
        <fullName evidence="4">Inner membrane protein YbaN</fullName>
    </recommendedName>
</protein>
<sequence>MGIRFADDEMRAKFGIGAWLSSVSRVTFAGLGLLFVVMGGIGVVVPGWPATFFFILALWAFKRSNKRMETWLLTNRVTGPTLTDWDRNGSIKRRTKIVAITLLWVCMGSTLWLVSSTTVRVILPTIGTAVTVYILTRPTAPADSAKRGPRL</sequence>
<keyword evidence="1" id="KW-1133">Transmembrane helix</keyword>
<dbReference type="AlphaFoldDB" id="A0A809RGD8"/>
<dbReference type="PANTHER" id="PTHR35813">
    <property type="entry name" value="INNER MEMBRANE PROTEIN YBAN"/>
    <property type="match status" value="1"/>
</dbReference>
<evidence type="ECO:0000256" key="1">
    <source>
        <dbReference type="SAM" id="Phobius"/>
    </source>
</evidence>
<dbReference type="KEGG" id="npy:NPRO_11300"/>
<dbReference type="InterPro" id="IPR007401">
    <property type="entry name" value="DUF454"/>
</dbReference>
<dbReference type="Pfam" id="PF04304">
    <property type="entry name" value="DUF454"/>
    <property type="match status" value="1"/>
</dbReference>
<feature type="transmembrane region" description="Helical" evidence="1">
    <location>
        <begin position="28"/>
        <end position="61"/>
    </location>
</feature>
<name>A0A809RGD8_9BACT</name>